<evidence type="ECO:0000256" key="2">
    <source>
        <dbReference type="SAM" id="SignalP"/>
    </source>
</evidence>
<evidence type="ECO:0000313" key="4">
    <source>
        <dbReference type="Proteomes" id="UP000503096"/>
    </source>
</evidence>
<dbReference type="InParanoid" id="A0A6M4H8U9"/>
<gene>
    <name evidence="3" type="ORF">DSM104440_02829</name>
</gene>
<dbReference type="EMBL" id="CP053073">
    <property type="protein sequence ID" value="QJR16001.1"/>
    <property type="molecule type" value="Genomic_DNA"/>
</dbReference>
<comment type="similarity">
    <text evidence="1">Belongs to the UPF0065 (bug) family.</text>
</comment>
<dbReference type="AlphaFoldDB" id="A0A6M4H8U9"/>
<dbReference type="KEGG" id="upl:DSM104440_02829"/>
<keyword evidence="2" id="KW-0732">Signal</keyword>
<dbReference type="RefSeq" id="WP_212758085.1">
    <property type="nucleotide sequence ID" value="NZ_CP053073.1"/>
</dbReference>
<dbReference type="CDD" id="cd13578">
    <property type="entry name" value="PBP2_Bug27"/>
    <property type="match status" value="1"/>
</dbReference>
<name>A0A6M4H8U9_9PROT</name>
<proteinExistence type="inferred from homology"/>
<dbReference type="PANTHER" id="PTHR42928:SF5">
    <property type="entry name" value="BLR1237 PROTEIN"/>
    <property type="match status" value="1"/>
</dbReference>
<dbReference type="Proteomes" id="UP000503096">
    <property type="component" value="Chromosome"/>
</dbReference>
<keyword evidence="4" id="KW-1185">Reference proteome</keyword>
<sequence>MQRPFARLAAALACFAATFAWSQAFPNKPIKMIVPFPPAGSTDISARAVASKLGERLGQPVVIENKPGAGGNIGGEQAAKSPADGYTLFVGTVGTNAINASLYSKMPFDHLKDFASVILLSKTPNVLVVHPAFPPKTVRELIDLAKAKPDTVTFASSGNGTSIHLSGELFKSMAGVKMTHIPYKGSGPMLIDVMGGQVNLTFDNLSAAIQHIRSGKLRALAITTATRSPALPDLPTVAEAGVPGYDSSSWNAIFVPAGTPKAVIDRLAKELDAILTSEETRKFFADQGAESGGGTPAQLDEFVRSETAKWAKAVKDSGAKVD</sequence>
<evidence type="ECO:0008006" key="5">
    <source>
        <dbReference type="Google" id="ProtNLM"/>
    </source>
</evidence>
<dbReference type="InterPro" id="IPR042100">
    <property type="entry name" value="Bug_dom1"/>
</dbReference>
<dbReference type="Gene3D" id="3.40.190.10">
    <property type="entry name" value="Periplasmic binding protein-like II"/>
    <property type="match status" value="1"/>
</dbReference>
<dbReference type="InterPro" id="IPR005064">
    <property type="entry name" value="BUG"/>
</dbReference>
<accession>A0A6M4H8U9</accession>
<evidence type="ECO:0000256" key="1">
    <source>
        <dbReference type="ARBA" id="ARBA00006987"/>
    </source>
</evidence>
<reference evidence="3 4" key="1">
    <citation type="submission" date="2020-04" db="EMBL/GenBank/DDBJ databases">
        <title>Usitatibacter rugosus gen. nov., sp. nov. and Usitatibacter palustris sp. nov., novel members of Usitatibacteraceae fam. nov. within the order Nitrosomonadales isolated from soil.</title>
        <authorList>
            <person name="Huber K.J."/>
            <person name="Neumann-Schaal M."/>
            <person name="Geppert A."/>
            <person name="Luckner M."/>
            <person name="Wanner G."/>
            <person name="Overmann J."/>
        </authorList>
    </citation>
    <scope>NUCLEOTIDE SEQUENCE [LARGE SCALE GENOMIC DNA]</scope>
    <source>
        <strain evidence="3 4">Swamp67</strain>
    </source>
</reference>
<dbReference type="Pfam" id="PF03401">
    <property type="entry name" value="TctC"/>
    <property type="match status" value="1"/>
</dbReference>
<dbReference type="PIRSF" id="PIRSF017082">
    <property type="entry name" value="YflP"/>
    <property type="match status" value="1"/>
</dbReference>
<feature type="signal peptide" evidence="2">
    <location>
        <begin position="1"/>
        <end position="24"/>
    </location>
</feature>
<dbReference type="SUPFAM" id="SSF53850">
    <property type="entry name" value="Periplasmic binding protein-like II"/>
    <property type="match status" value="1"/>
</dbReference>
<protein>
    <recommendedName>
        <fullName evidence="5">Tripartite-type tricarboxylate transporter, receptor component TctC</fullName>
    </recommendedName>
</protein>
<organism evidence="3 4">
    <name type="scientific">Usitatibacter palustris</name>
    <dbReference type="NCBI Taxonomy" id="2732487"/>
    <lineage>
        <taxon>Bacteria</taxon>
        <taxon>Pseudomonadati</taxon>
        <taxon>Pseudomonadota</taxon>
        <taxon>Betaproteobacteria</taxon>
        <taxon>Nitrosomonadales</taxon>
        <taxon>Usitatibacteraceae</taxon>
        <taxon>Usitatibacter</taxon>
    </lineage>
</organism>
<dbReference type="PANTHER" id="PTHR42928">
    <property type="entry name" value="TRICARBOXYLATE-BINDING PROTEIN"/>
    <property type="match status" value="1"/>
</dbReference>
<dbReference type="Gene3D" id="3.40.190.150">
    <property type="entry name" value="Bordetella uptake gene, domain 1"/>
    <property type="match status" value="1"/>
</dbReference>
<evidence type="ECO:0000313" key="3">
    <source>
        <dbReference type="EMBL" id="QJR16001.1"/>
    </source>
</evidence>
<feature type="chain" id="PRO_5026701283" description="Tripartite-type tricarboxylate transporter, receptor component TctC" evidence="2">
    <location>
        <begin position="25"/>
        <end position="322"/>
    </location>
</feature>